<evidence type="ECO:0000256" key="4">
    <source>
        <dbReference type="ARBA" id="ARBA00023002"/>
    </source>
</evidence>
<comment type="caution">
    <text evidence="7">The sequence shown here is derived from an EMBL/GenBank/DDBJ whole genome shotgun (WGS) entry which is preliminary data.</text>
</comment>
<feature type="domain" description="FAD/NAD(P)-binding" evidence="5">
    <location>
        <begin position="7"/>
        <end position="300"/>
    </location>
</feature>
<accession>A0A2T0QAF4</accession>
<dbReference type="PRINTS" id="PR00368">
    <property type="entry name" value="FADPNR"/>
</dbReference>
<evidence type="ECO:0000313" key="8">
    <source>
        <dbReference type="Proteomes" id="UP000237846"/>
    </source>
</evidence>
<dbReference type="AlphaFoldDB" id="A0A2T0QAF4"/>
<keyword evidence="4" id="KW-0560">Oxidoreductase</keyword>
<dbReference type="Pfam" id="PF14759">
    <property type="entry name" value="Reductase_C"/>
    <property type="match status" value="1"/>
</dbReference>
<dbReference type="Proteomes" id="UP000237846">
    <property type="component" value="Unassembled WGS sequence"/>
</dbReference>
<dbReference type="InterPro" id="IPR050446">
    <property type="entry name" value="FAD-oxidoreductase/Apoptosis"/>
</dbReference>
<dbReference type="Pfam" id="PF07992">
    <property type="entry name" value="Pyr_redox_2"/>
    <property type="match status" value="1"/>
</dbReference>
<dbReference type="Gene3D" id="3.30.390.30">
    <property type="match status" value="1"/>
</dbReference>
<dbReference type="InterPro" id="IPR028202">
    <property type="entry name" value="Reductase_C"/>
</dbReference>
<keyword evidence="2" id="KW-0285">Flavoprotein</keyword>
<dbReference type="InterPro" id="IPR023753">
    <property type="entry name" value="FAD/NAD-binding_dom"/>
</dbReference>
<dbReference type="PANTHER" id="PTHR43557">
    <property type="entry name" value="APOPTOSIS-INDUCING FACTOR 1"/>
    <property type="match status" value="1"/>
</dbReference>
<dbReference type="GO" id="GO:0005737">
    <property type="term" value="C:cytoplasm"/>
    <property type="evidence" value="ECO:0007669"/>
    <property type="project" value="TreeGrafter"/>
</dbReference>
<dbReference type="RefSeq" id="WP_211302779.1">
    <property type="nucleotide sequence ID" value="NZ_PVZC01000002.1"/>
</dbReference>
<dbReference type="Gene3D" id="3.50.50.60">
    <property type="entry name" value="FAD/NAD(P)-binding domain"/>
    <property type="match status" value="2"/>
</dbReference>
<dbReference type="InterPro" id="IPR016156">
    <property type="entry name" value="FAD/NAD-linked_Rdtase_dimer_sf"/>
</dbReference>
<evidence type="ECO:0000313" key="7">
    <source>
        <dbReference type="EMBL" id="PRY00827.1"/>
    </source>
</evidence>
<protein>
    <submittedName>
        <fullName evidence="7">NAD/ferredoxin-dependent reductase-like protein</fullName>
    </submittedName>
</protein>
<evidence type="ECO:0000256" key="3">
    <source>
        <dbReference type="ARBA" id="ARBA00022827"/>
    </source>
</evidence>
<organism evidence="7 8">
    <name type="scientific">Allonocardiopsis opalescens</name>
    <dbReference type="NCBI Taxonomy" id="1144618"/>
    <lineage>
        <taxon>Bacteria</taxon>
        <taxon>Bacillati</taxon>
        <taxon>Actinomycetota</taxon>
        <taxon>Actinomycetes</taxon>
        <taxon>Streptosporangiales</taxon>
        <taxon>Allonocardiopsis</taxon>
    </lineage>
</organism>
<sequence>MSEADRRIVVVGAGAGGLRAAEGLRAAGFTGELTVFGAEPHLPYYRPPLSKRALVEGVSDEVVALRRRKSAADIDWRTGREVAAADLAARKVRLADGEVAEYDGLVVATGLRALRLPLPGGPRGRHVLRTRDDAAALRAELAPGARVVVVGAGFVGTEVAASAVESGCEVTVLDLVEVPLLRQLGPELGAAMRRRHEARGVRFALGRTLEALHGADGRLRSVELDDGTLLPADVLVEAVGSRPNVEWLTGNGLDLGDGVLCDNALRVGGRDEVVAVGDVARFPNPLFGGPPRRVEHWNMAPDTAKRAARTLAAAVAGEPVPDEPFRPVPSFWSDQYDLNLQSFGSPELGMADVRVLDGDPDGEVVVGYHREGVLVGVVLIGFADRYREFRTRIAAGGAG</sequence>
<dbReference type="InterPro" id="IPR036188">
    <property type="entry name" value="FAD/NAD-bd_sf"/>
</dbReference>
<name>A0A2T0QAF4_9ACTN</name>
<dbReference type="EMBL" id="PVZC01000002">
    <property type="protein sequence ID" value="PRY00827.1"/>
    <property type="molecule type" value="Genomic_DNA"/>
</dbReference>
<keyword evidence="8" id="KW-1185">Reference proteome</keyword>
<dbReference type="SUPFAM" id="SSF51905">
    <property type="entry name" value="FAD/NAD(P)-binding domain"/>
    <property type="match status" value="1"/>
</dbReference>
<reference evidence="7 8" key="1">
    <citation type="submission" date="2018-03" db="EMBL/GenBank/DDBJ databases">
        <title>Genomic Encyclopedia of Archaeal and Bacterial Type Strains, Phase II (KMG-II): from individual species to whole genera.</title>
        <authorList>
            <person name="Goeker M."/>
        </authorList>
    </citation>
    <scope>NUCLEOTIDE SEQUENCE [LARGE SCALE GENOMIC DNA]</scope>
    <source>
        <strain evidence="7 8">DSM 45601</strain>
    </source>
</reference>
<gene>
    <name evidence="7" type="ORF">CLV72_102459</name>
</gene>
<evidence type="ECO:0000256" key="2">
    <source>
        <dbReference type="ARBA" id="ARBA00022630"/>
    </source>
</evidence>
<dbReference type="PANTHER" id="PTHR43557:SF2">
    <property type="entry name" value="RIESKE DOMAIN-CONTAINING PROTEIN-RELATED"/>
    <property type="match status" value="1"/>
</dbReference>
<evidence type="ECO:0000259" key="6">
    <source>
        <dbReference type="Pfam" id="PF14759"/>
    </source>
</evidence>
<dbReference type="SUPFAM" id="SSF55424">
    <property type="entry name" value="FAD/NAD-linked reductases, dimerisation (C-terminal) domain"/>
    <property type="match status" value="1"/>
</dbReference>
<dbReference type="PRINTS" id="PR00411">
    <property type="entry name" value="PNDRDTASEI"/>
</dbReference>
<evidence type="ECO:0000259" key="5">
    <source>
        <dbReference type="Pfam" id="PF07992"/>
    </source>
</evidence>
<comment type="cofactor">
    <cofactor evidence="1">
        <name>FAD</name>
        <dbReference type="ChEBI" id="CHEBI:57692"/>
    </cofactor>
</comment>
<keyword evidence="3" id="KW-0274">FAD</keyword>
<feature type="domain" description="Reductase C-terminal" evidence="6">
    <location>
        <begin position="331"/>
        <end position="396"/>
    </location>
</feature>
<evidence type="ECO:0000256" key="1">
    <source>
        <dbReference type="ARBA" id="ARBA00001974"/>
    </source>
</evidence>
<dbReference type="GO" id="GO:0016651">
    <property type="term" value="F:oxidoreductase activity, acting on NAD(P)H"/>
    <property type="evidence" value="ECO:0007669"/>
    <property type="project" value="TreeGrafter"/>
</dbReference>
<proteinExistence type="predicted"/>